<feature type="transmembrane region" description="Helical" evidence="1">
    <location>
        <begin position="21"/>
        <end position="39"/>
    </location>
</feature>
<keyword evidence="1" id="KW-0472">Membrane</keyword>
<reference evidence="2" key="1">
    <citation type="submission" date="2022-09" db="EMBL/GenBank/DDBJ databases">
        <title>Novel Mycoplasma species identified in domestic and wild animals.</title>
        <authorList>
            <person name="Volokhov D.V."/>
            <person name="Furtak V.A."/>
            <person name="Zagorodnyaya T.A."/>
        </authorList>
    </citation>
    <scope>NUCLEOTIDE SEQUENCE</scope>
    <source>
        <strain evidence="2">Oakley</strain>
    </source>
</reference>
<gene>
    <name evidence="2" type="ORF">N7548_01360</name>
</gene>
<dbReference type="EMBL" id="JAOVQM010000001">
    <property type="protein sequence ID" value="MCV2231475.1"/>
    <property type="molecule type" value="Genomic_DNA"/>
</dbReference>
<keyword evidence="1" id="KW-1133">Transmembrane helix</keyword>
<keyword evidence="1" id="KW-0812">Transmembrane</keyword>
<sequence>MALSRQSRIERERKNFILKRYLSGILLTTVAAVASFRLFQPVVIQLLSLYNTADTLNYEFYIEHHPDLKMDTLRITLESPEEYYEQPMGVGDQMGVFSTLIVGREYTLKIKGDFGFGDQTVYETKYRLTTKPVATISISQNIHTLYYYLNVTDIYDILPTEQVILNVYEWGELFQSVEITLDPSGNTQSYGEINEVKADGHTYHFELVYPERGGYQTLLESDFTTTNDPMIYGSAYIDIENVSYYFYLYDFALKRLTDDIRITLYLDGVKVYQDTFTLDETLSIEGIIENVDPTKVYEIKVAIYLEKGFTDIYQSYVYQWEEHYNETQ</sequence>
<name>A0ABT2Y421_9MOLU</name>
<keyword evidence="3" id="KW-1185">Reference proteome</keyword>
<dbReference type="RefSeq" id="WP_263607597.1">
    <property type="nucleotide sequence ID" value="NZ_JAOVQM010000001.1"/>
</dbReference>
<proteinExistence type="predicted"/>
<protein>
    <recommendedName>
        <fullName evidence="4">DUF1616 domain-containing protein</fullName>
    </recommendedName>
</protein>
<evidence type="ECO:0008006" key="4">
    <source>
        <dbReference type="Google" id="ProtNLM"/>
    </source>
</evidence>
<evidence type="ECO:0000313" key="2">
    <source>
        <dbReference type="EMBL" id="MCV2231475.1"/>
    </source>
</evidence>
<accession>A0ABT2Y421</accession>
<organism evidence="2 3">
    <name type="scientific">Paracholeplasma manati</name>
    <dbReference type="NCBI Taxonomy" id="591373"/>
    <lineage>
        <taxon>Bacteria</taxon>
        <taxon>Bacillati</taxon>
        <taxon>Mycoplasmatota</taxon>
        <taxon>Mollicutes</taxon>
        <taxon>Acholeplasmatales</taxon>
        <taxon>Acholeplasmataceae</taxon>
        <taxon>Paracholeplasma</taxon>
    </lineage>
</organism>
<evidence type="ECO:0000256" key="1">
    <source>
        <dbReference type="SAM" id="Phobius"/>
    </source>
</evidence>
<dbReference type="Proteomes" id="UP001177160">
    <property type="component" value="Unassembled WGS sequence"/>
</dbReference>
<comment type="caution">
    <text evidence="2">The sequence shown here is derived from an EMBL/GenBank/DDBJ whole genome shotgun (WGS) entry which is preliminary data.</text>
</comment>
<evidence type="ECO:0000313" key="3">
    <source>
        <dbReference type="Proteomes" id="UP001177160"/>
    </source>
</evidence>